<sequence>MALVLAPLAQRTAIKGIGDIGPVARVIFSKINAVHDAGQTIGPAAEQPVQPMAILGLLDLLGIAFADRCNPVREI</sequence>
<reference evidence="1" key="1">
    <citation type="submission" date="2019-08" db="EMBL/GenBank/DDBJ databases">
        <authorList>
            <person name="Kucharzyk K."/>
            <person name="Murdoch R.W."/>
            <person name="Higgins S."/>
            <person name="Loffler F."/>
        </authorList>
    </citation>
    <scope>NUCLEOTIDE SEQUENCE</scope>
</reference>
<accession>A0A645HGZ5</accession>
<gene>
    <name evidence="1" type="ORF">SDC9_185832</name>
</gene>
<protein>
    <submittedName>
        <fullName evidence="1">Uncharacterized protein</fullName>
    </submittedName>
</protein>
<evidence type="ECO:0000313" key="1">
    <source>
        <dbReference type="EMBL" id="MPN38308.1"/>
    </source>
</evidence>
<dbReference type="EMBL" id="VSSQ01093457">
    <property type="protein sequence ID" value="MPN38308.1"/>
    <property type="molecule type" value="Genomic_DNA"/>
</dbReference>
<dbReference type="AlphaFoldDB" id="A0A645HGZ5"/>
<proteinExistence type="predicted"/>
<comment type="caution">
    <text evidence="1">The sequence shown here is derived from an EMBL/GenBank/DDBJ whole genome shotgun (WGS) entry which is preliminary data.</text>
</comment>
<name>A0A645HGZ5_9ZZZZ</name>
<organism evidence="1">
    <name type="scientific">bioreactor metagenome</name>
    <dbReference type="NCBI Taxonomy" id="1076179"/>
    <lineage>
        <taxon>unclassified sequences</taxon>
        <taxon>metagenomes</taxon>
        <taxon>ecological metagenomes</taxon>
    </lineage>
</organism>